<dbReference type="InterPro" id="IPR013083">
    <property type="entry name" value="Znf_RING/FYVE/PHD"/>
</dbReference>
<feature type="compositionally biased region" description="Low complexity" evidence="5">
    <location>
        <begin position="376"/>
        <end position="399"/>
    </location>
</feature>
<protein>
    <recommendedName>
        <fullName evidence="6">PHD-type domain-containing protein</fullName>
    </recommendedName>
</protein>
<evidence type="ECO:0000313" key="7">
    <source>
        <dbReference type="EMBL" id="KAF7489047.1"/>
    </source>
</evidence>
<evidence type="ECO:0000256" key="3">
    <source>
        <dbReference type="ARBA" id="ARBA00022771"/>
    </source>
</evidence>
<feature type="region of interest" description="Disordered" evidence="5">
    <location>
        <begin position="376"/>
        <end position="452"/>
    </location>
</feature>
<keyword evidence="9" id="KW-1185">Reference proteome</keyword>
<feature type="region of interest" description="Disordered" evidence="5">
    <location>
        <begin position="700"/>
        <end position="729"/>
    </location>
</feature>
<feature type="compositionally biased region" description="Polar residues" evidence="5">
    <location>
        <begin position="433"/>
        <end position="452"/>
    </location>
</feature>
<feature type="region of interest" description="Disordered" evidence="5">
    <location>
        <begin position="1108"/>
        <end position="1141"/>
    </location>
</feature>
<sequence length="1141" mass="127860">MKMSYSMHSSHPSYHQEYTVLDPLLNHRNTSLSCTNHLMNPNSMNNYPIDYSRDDPYVHQDHSNSINHHHGLVAGDPQNDCLQYSNGSHSPHHYTNAQNNSPLSPLSSISNQTYPETLNHFGGSAENHGEIYNTCVSAISSPRSIPSHQQQQSLQTLNDASSSLSLTRTSSKSYWQQCTSMSSHSSSVPANHCYPLNNANIFNQSNKIGANVTNDYQLNHINNWSPNLMNTPSNTPSPISTIGSSTNTHPLDASTSNFTTQQQSDLPRKSFDTAQMISGHHQISNKNSYSDEVGSNKNNANNNPLQSLQKMVQIESPPFESDSLHMMITQESPPDSSHSSSAVNQDGLIETNGILTNNQYPTYYNLDHSCITPQSIYPSSSSSTSSTLSSNLSAQHSSIQPNNFEQSLSMKNSQSSPCSRSQSSIAKPRKLSNSRLADDLSGNTDTRESNLINDADSFKNAARFSSRKNFNKNNSCRANTTASGSKSSSARAMPIKNIKSLLLDSSMTSSSDRTKESFKLFETSSNSKESTEDIVGRPKHNQSWKMISNSNSSDDYHTIDSNQSHQQLKSRWQDDHHHRAPGTTSTNQSFHQQQSMSDGYAHNSNGYNPIYSACCNQSQSQSSSFSCPSNWSSQSSCPSSSYYLKMSHKIPNQNRSELEMNSVRLNDPSHRNHQMNYVVQESSPSSASINGVIECVKKKRGRPFGSKNRRSLENATASGPTVQSSPVDQIKKKRRCSLIDVGINTNLSFDAKADWEKDSYGDNCRCSKMNIKSLEDKRCKNYGPVIRIEKTLDDINHTVETSNSSKHDRRKNFDDFLSEKFRSDRSIFETNVKRKNGKKLIITNHQNHHKKYQKILSNDLSHSEADDNSITANRNDRDWCCILCHKGPNYRGLGNLYGPYYISIDKFDFTLNPDSEVKEEIENGQGFARNIKKENDCDDGTVFETKQTITNSSMERRSSSRKKSISAESNLQHQSNGDKILNESSKESLRKLFRLNNKNELEVWVHEDCIVWSNNVYLEGTKIRNLEPAIIESFENICTKCKLPGATLGCIYKNCNVSPLHYLCAKDKDCDLDEEKFILSCSEHQKRRIVLKENNELLLRNSTISKTKKMTPTASVSSTNRSTETLVSNESNADETVEQPS</sequence>
<feature type="compositionally biased region" description="Polar residues" evidence="5">
    <location>
        <begin position="80"/>
        <end position="98"/>
    </location>
</feature>
<dbReference type="Gene3D" id="3.30.40.10">
    <property type="entry name" value="Zinc/RING finger domain, C3HC4 (zinc finger)"/>
    <property type="match status" value="1"/>
</dbReference>
<feature type="compositionally biased region" description="Low complexity" evidence="5">
    <location>
        <begin position="413"/>
        <end position="424"/>
    </location>
</feature>
<feature type="compositionally biased region" description="Polar residues" evidence="5">
    <location>
        <begin position="476"/>
        <end position="490"/>
    </location>
</feature>
<feature type="region of interest" description="Disordered" evidence="5">
    <location>
        <begin position="284"/>
        <end position="303"/>
    </location>
</feature>
<dbReference type="GO" id="GO:0008270">
    <property type="term" value="F:zinc ion binding"/>
    <property type="evidence" value="ECO:0007669"/>
    <property type="project" value="UniProtKB-KW"/>
</dbReference>
<dbReference type="AlphaFoldDB" id="A0A834R2C8"/>
<feature type="region of interest" description="Disordered" evidence="5">
    <location>
        <begin position="469"/>
        <end position="492"/>
    </location>
</feature>
<keyword evidence="2" id="KW-0479">Metal-binding</keyword>
<reference evidence="8" key="3">
    <citation type="submission" date="2022-06" db="UniProtKB">
        <authorList>
            <consortium name="EnsemblMetazoa"/>
        </authorList>
    </citation>
    <scope>IDENTIFICATION</scope>
</reference>
<proteinExistence type="predicted"/>
<feature type="region of interest" description="Disordered" evidence="5">
    <location>
        <begin position="232"/>
        <end position="267"/>
    </location>
</feature>
<dbReference type="GO" id="GO:0006357">
    <property type="term" value="P:regulation of transcription by RNA polymerase II"/>
    <property type="evidence" value="ECO:0007669"/>
    <property type="project" value="TreeGrafter"/>
</dbReference>
<dbReference type="InterPro" id="IPR052440">
    <property type="entry name" value="Trans_Reg/Chrom_Remod"/>
</dbReference>
<dbReference type="EMBL" id="WVUK01000065">
    <property type="protein sequence ID" value="KAF7489047.1"/>
    <property type="molecule type" value="Genomic_DNA"/>
</dbReference>
<dbReference type="PANTHER" id="PTHR14955:SF4">
    <property type="entry name" value="PHD-TYPE DOMAIN-CONTAINING PROTEIN"/>
    <property type="match status" value="1"/>
</dbReference>
<feature type="compositionally biased region" description="Low complexity" evidence="5">
    <location>
        <begin position="99"/>
        <end position="111"/>
    </location>
</feature>
<reference evidence="9" key="1">
    <citation type="journal article" date="2020" name="PLoS Negl. Trop. Dis.">
        <title>High-quality nuclear genome for Sarcoptes scabiei-A critical resource for a neglected parasite.</title>
        <authorList>
            <person name="Korhonen P.K."/>
            <person name="Gasser R.B."/>
            <person name="Ma G."/>
            <person name="Wang T."/>
            <person name="Stroehlein A.J."/>
            <person name="Young N.D."/>
            <person name="Ang C.S."/>
            <person name="Fernando D.D."/>
            <person name="Lu H.C."/>
            <person name="Taylor S."/>
            <person name="Reynolds S.L."/>
            <person name="Mofiz E."/>
            <person name="Najaraj S.H."/>
            <person name="Gowda H."/>
            <person name="Madugundu A."/>
            <person name="Renuse S."/>
            <person name="Holt D."/>
            <person name="Pandey A."/>
            <person name="Papenfuss A.T."/>
            <person name="Fischer K."/>
        </authorList>
    </citation>
    <scope>NUCLEOTIDE SEQUENCE [LARGE SCALE GENOMIC DNA]</scope>
</reference>
<evidence type="ECO:0000259" key="6">
    <source>
        <dbReference type="PROSITE" id="PS51805"/>
    </source>
</evidence>
<keyword evidence="1" id="KW-0597">Phosphoprotein</keyword>
<evidence type="ECO:0000313" key="8">
    <source>
        <dbReference type="EnsemblMetazoa" id="KAF7489047.1"/>
    </source>
</evidence>
<evidence type="ECO:0000256" key="2">
    <source>
        <dbReference type="ARBA" id="ARBA00022723"/>
    </source>
</evidence>
<keyword evidence="3" id="KW-0863">Zinc-finger</keyword>
<dbReference type="EnsemblMetazoa" id="SSS_7347s_mrna">
    <property type="protein sequence ID" value="KAF7489047.1"/>
    <property type="gene ID" value="SSS_7347"/>
</dbReference>
<feature type="compositionally biased region" description="Polar residues" evidence="5">
    <location>
        <begin position="543"/>
        <end position="570"/>
    </location>
</feature>
<dbReference type="Proteomes" id="UP000070412">
    <property type="component" value="Unassembled WGS sequence"/>
</dbReference>
<feature type="compositionally biased region" description="Polar residues" evidence="5">
    <location>
        <begin position="582"/>
        <end position="603"/>
    </location>
</feature>
<feature type="compositionally biased region" description="Low complexity" evidence="5">
    <location>
        <begin position="232"/>
        <end position="248"/>
    </location>
</feature>
<feature type="region of interest" description="Disordered" evidence="5">
    <location>
        <begin position="62"/>
        <end position="122"/>
    </location>
</feature>
<feature type="region of interest" description="Disordered" evidence="5">
    <location>
        <begin position="948"/>
        <end position="978"/>
    </location>
</feature>
<feature type="region of interest" description="Disordered" evidence="5">
    <location>
        <begin position="505"/>
        <end position="603"/>
    </location>
</feature>
<name>A0A834R2C8_SARSC</name>
<dbReference type="OrthoDB" id="10029243at2759"/>
<feature type="compositionally biased region" description="Polar residues" evidence="5">
    <location>
        <begin position="713"/>
        <end position="727"/>
    </location>
</feature>
<dbReference type="InterPro" id="IPR034732">
    <property type="entry name" value="EPHD"/>
</dbReference>
<evidence type="ECO:0000256" key="1">
    <source>
        <dbReference type="ARBA" id="ARBA00022553"/>
    </source>
</evidence>
<evidence type="ECO:0000256" key="5">
    <source>
        <dbReference type="SAM" id="MobiDB-lite"/>
    </source>
</evidence>
<dbReference type="PROSITE" id="PS51805">
    <property type="entry name" value="EPHD"/>
    <property type="match status" value="1"/>
</dbReference>
<organism evidence="7">
    <name type="scientific">Sarcoptes scabiei</name>
    <name type="common">Itch mite</name>
    <name type="synonym">Acarus scabiei</name>
    <dbReference type="NCBI Taxonomy" id="52283"/>
    <lineage>
        <taxon>Eukaryota</taxon>
        <taxon>Metazoa</taxon>
        <taxon>Ecdysozoa</taxon>
        <taxon>Arthropoda</taxon>
        <taxon>Chelicerata</taxon>
        <taxon>Arachnida</taxon>
        <taxon>Acari</taxon>
        <taxon>Acariformes</taxon>
        <taxon>Sarcoptiformes</taxon>
        <taxon>Astigmata</taxon>
        <taxon>Psoroptidia</taxon>
        <taxon>Sarcoptoidea</taxon>
        <taxon>Sarcoptidae</taxon>
        <taxon>Sarcoptinae</taxon>
        <taxon>Sarcoptes</taxon>
    </lineage>
</organism>
<gene>
    <name evidence="7" type="ORF">SSS_7347</name>
</gene>
<feature type="domain" description="PHD-type" evidence="6">
    <location>
        <begin position="977"/>
        <end position="1085"/>
    </location>
</feature>
<evidence type="ECO:0000256" key="4">
    <source>
        <dbReference type="ARBA" id="ARBA00022833"/>
    </source>
</evidence>
<evidence type="ECO:0000313" key="9">
    <source>
        <dbReference type="Proteomes" id="UP000070412"/>
    </source>
</evidence>
<accession>A0A834R2C8</accession>
<feature type="compositionally biased region" description="Polar residues" evidence="5">
    <location>
        <begin position="253"/>
        <end position="265"/>
    </location>
</feature>
<dbReference type="GO" id="GO:0005634">
    <property type="term" value="C:nucleus"/>
    <property type="evidence" value="ECO:0007669"/>
    <property type="project" value="TreeGrafter"/>
</dbReference>
<feature type="compositionally biased region" description="Polar residues" evidence="5">
    <location>
        <begin position="400"/>
        <end position="412"/>
    </location>
</feature>
<feature type="compositionally biased region" description="Polar residues" evidence="5">
    <location>
        <begin position="1108"/>
        <end position="1131"/>
    </location>
</feature>
<keyword evidence="4" id="KW-0862">Zinc</keyword>
<reference evidence="7" key="2">
    <citation type="submission" date="2020-01" db="EMBL/GenBank/DDBJ databases">
        <authorList>
            <person name="Korhonen P.K.K."/>
            <person name="Guangxu M.G."/>
            <person name="Wang T.W."/>
            <person name="Stroehlein A.J.S."/>
            <person name="Young N.D."/>
            <person name="Ang C.-S.A."/>
            <person name="Fernando D.W.F."/>
            <person name="Lu H.L."/>
            <person name="Taylor S.T."/>
            <person name="Ehtesham M.E.M."/>
            <person name="Najaraj S.H.N."/>
            <person name="Harsha G.H.G."/>
            <person name="Madugundu A.M."/>
            <person name="Renuse S.R."/>
            <person name="Holt D.H."/>
            <person name="Pandey A.P."/>
            <person name="Papenfuss A.P."/>
            <person name="Gasser R.B.G."/>
            <person name="Fischer K.F."/>
        </authorList>
    </citation>
    <scope>NUCLEOTIDE SEQUENCE</scope>
    <source>
        <strain evidence="7">SSS_KF_BRIS2020</strain>
    </source>
</reference>
<dbReference type="PANTHER" id="PTHR14955">
    <property type="entry name" value="RETINOIC ACID INDUCED 1/TRANSCRIPTION FACTOR 20"/>
    <property type="match status" value="1"/>
</dbReference>
<feature type="compositionally biased region" description="Acidic residues" evidence="5">
    <location>
        <begin position="1132"/>
        <end position="1141"/>
    </location>
</feature>